<dbReference type="SUPFAM" id="SSF55298">
    <property type="entry name" value="YjgF-like"/>
    <property type="match status" value="1"/>
</dbReference>
<dbReference type="EMBL" id="VSSQ01000038">
    <property type="protein sequence ID" value="MPL67804.1"/>
    <property type="molecule type" value="Genomic_DNA"/>
</dbReference>
<comment type="caution">
    <text evidence="2">The sequence shown here is derived from an EMBL/GenBank/DDBJ whole genome shotgun (WGS) entry which is preliminary data.</text>
</comment>
<reference evidence="2" key="1">
    <citation type="submission" date="2019-08" db="EMBL/GenBank/DDBJ databases">
        <authorList>
            <person name="Kucharzyk K."/>
            <person name="Murdoch R.W."/>
            <person name="Higgins S."/>
            <person name="Loffler F."/>
        </authorList>
    </citation>
    <scope>NUCLEOTIDE SEQUENCE</scope>
</reference>
<proteinExistence type="predicted"/>
<dbReference type="PANTHER" id="PTHR43760">
    <property type="entry name" value="ENDORIBONUCLEASE-RELATED"/>
    <property type="match status" value="1"/>
</dbReference>
<dbReference type="CDD" id="cd02199">
    <property type="entry name" value="YjgF_YER057c_UK114_like_1"/>
    <property type="match status" value="1"/>
</dbReference>
<name>A0A644TLQ6_9ZZZZ</name>
<dbReference type="Pfam" id="PF14588">
    <property type="entry name" value="YjgF_endoribonc"/>
    <property type="match status" value="1"/>
</dbReference>
<evidence type="ECO:0000313" key="2">
    <source>
        <dbReference type="EMBL" id="MPL67804.1"/>
    </source>
</evidence>
<organism evidence="2">
    <name type="scientific">bioreactor metagenome</name>
    <dbReference type="NCBI Taxonomy" id="1076179"/>
    <lineage>
        <taxon>unclassified sequences</taxon>
        <taxon>metagenomes</taxon>
        <taxon>ecological metagenomes</taxon>
    </lineage>
</organism>
<dbReference type="PANTHER" id="PTHR43760:SF1">
    <property type="entry name" value="ENDORIBONUCLEASE L-PSP_CHORISMATE MUTASE-LIKE DOMAIN-CONTAINING PROTEIN"/>
    <property type="match status" value="1"/>
</dbReference>
<dbReference type="InterPro" id="IPR013813">
    <property type="entry name" value="Endoribo_LPSP/chorism_mut-like"/>
</dbReference>
<sequence>MNAYENLAKAGYSLPEIPPLGGLYQRMKRVGNLAFVSGQGCTAKGVPVFIGKVGAGVSLEQGQEAARICVLNALAVLHESLGSLDRVKNVVKVLGFVASAPGFNRQPAVINGCSQLLIDVFGDAGRHARSAIGTNELPDDIPVEIEFIFEVE</sequence>
<dbReference type="AlphaFoldDB" id="A0A644TLQ6"/>
<dbReference type="Gene3D" id="3.30.1330.40">
    <property type="entry name" value="RutC-like"/>
    <property type="match status" value="1"/>
</dbReference>
<evidence type="ECO:0000259" key="1">
    <source>
        <dbReference type="Pfam" id="PF14588"/>
    </source>
</evidence>
<gene>
    <name evidence="2" type="ORF">SDC9_13507</name>
</gene>
<dbReference type="InterPro" id="IPR035959">
    <property type="entry name" value="RutC-like_sf"/>
</dbReference>
<protein>
    <recommendedName>
        <fullName evidence="1">Endoribonuclease L-PSP/chorismate mutase-like domain-containing protein</fullName>
    </recommendedName>
</protein>
<accession>A0A644TLQ6</accession>
<feature type="domain" description="Endoribonuclease L-PSP/chorismate mutase-like" evidence="1">
    <location>
        <begin position="7"/>
        <end position="135"/>
    </location>
</feature>